<proteinExistence type="predicted"/>
<sequence length="56" mass="5800">MKIRFVKGYNSHAVGDVVDASDLSGGLAQGLINLGIAEKMPEEKVAKKGEKAGAAE</sequence>
<gene>
    <name evidence="1" type="ORF">SAMCFNEI73_Ch1860</name>
</gene>
<dbReference type="EMBL" id="CP013107">
    <property type="protein sequence ID" value="APG91149.1"/>
    <property type="molecule type" value="Genomic_DNA"/>
</dbReference>
<organism evidence="1 2">
    <name type="scientific">Sinorhizobium americanum</name>
    <dbReference type="NCBI Taxonomy" id="194963"/>
    <lineage>
        <taxon>Bacteria</taxon>
        <taxon>Pseudomonadati</taxon>
        <taxon>Pseudomonadota</taxon>
        <taxon>Alphaproteobacteria</taxon>
        <taxon>Hyphomicrobiales</taxon>
        <taxon>Rhizobiaceae</taxon>
        <taxon>Sinorhizobium/Ensifer group</taxon>
        <taxon>Sinorhizobium</taxon>
    </lineage>
</organism>
<dbReference type="Proteomes" id="UP000182306">
    <property type="component" value="Chromosome"/>
</dbReference>
<evidence type="ECO:0000313" key="1">
    <source>
        <dbReference type="EMBL" id="APG91149.1"/>
    </source>
</evidence>
<accession>A0A1L3LM21</accession>
<reference evidence="1 2" key="1">
    <citation type="submission" date="2015-10" db="EMBL/GenBank/DDBJ databases">
        <title>Genomic differences between typical nodule nitrogen-fixing rhizobial strains and those coming from bean seeds.</title>
        <authorList>
            <person name="Peralta H."/>
            <person name="Aguilar-Vera A."/>
            <person name="Diaz R."/>
            <person name="Mora Y."/>
            <person name="Martinez-Batallar G."/>
            <person name="Salazar E."/>
            <person name="Vargas-Lagunas C."/>
            <person name="Encarnacion S."/>
            <person name="Girard L."/>
            <person name="Mora J."/>
        </authorList>
    </citation>
    <scope>NUCLEOTIDE SEQUENCE [LARGE SCALE GENOMIC DNA]</scope>
    <source>
        <strain evidence="1 2">CFNEI 73</strain>
    </source>
</reference>
<protein>
    <submittedName>
        <fullName evidence="1">Uncharacterized protein</fullName>
    </submittedName>
</protein>
<dbReference type="RefSeq" id="WP_162843169.1">
    <property type="nucleotide sequence ID" value="NZ_CP013107.1"/>
</dbReference>
<dbReference type="STRING" id="194963.SAMCFNEI73_Ch1860"/>
<dbReference type="KEGG" id="same:SAMCFNEI73_Ch1860"/>
<keyword evidence="2" id="KW-1185">Reference proteome</keyword>
<name>A0A1L3LM21_9HYPH</name>
<evidence type="ECO:0000313" key="2">
    <source>
        <dbReference type="Proteomes" id="UP000182306"/>
    </source>
</evidence>
<dbReference type="AlphaFoldDB" id="A0A1L3LM21"/>